<evidence type="ECO:0000256" key="11">
    <source>
        <dbReference type="PIRSR" id="PIRSR001492-1"/>
    </source>
</evidence>
<evidence type="ECO:0000256" key="6">
    <source>
        <dbReference type="ARBA" id="ARBA00023152"/>
    </source>
</evidence>
<keyword evidence="6 10" id="KW-0324">Glycolysis</keyword>
<dbReference type="UniPathway" id="UPA00109">
    <property type="reaction ID" value="UER00186"/>
</dbReference>
<dbReference type="PANTHER" id="PTHR31637">
    <property type="entry name" value="2,3-BISPHOSPHOGLYCERATE-INDEPENDENT PHOSPHOGLYCERATE MUTASE"/>
    <property type="match status" value="1"/>
</dbReference>
<dbReference type="PIRSF" id="PIRSF001492">
    <property type="entry name" value="IPGAM"/>
    <property type="match status" value="1"/>
</dbReference>
<feature type="domain" description="Metalloenzyme" evidence="14">
    <location>
        <begin position="5"/>
        <end position="498"/>
    </location>
</feature>
<feature type="binding site" evidence="10 12">
    <location>
        <position position="192"/>
    </location>
    <ligand>
        <name>substrate</name>
    </ligand>
</feature>
<comment type="catalytic activity">
    <reaction evidence="1 10">
        <text>(2R)-2-phosphoglycerate = (2R)-3-phosphoglycerate</text>
        <dbReference type="Rhea" id="RHEA:15901"/>
        <dbReference type="ChEBI" id="CHEBI:58272"/>
        <dbReference type="ChEBI" id="CHEBI:58289"/>
        <dbReference type="EC" id="5.4.2.12"/>
    </reaction>
</comment>
<evidence type="ECO:0000256" key="5">
    <source>
        <dbReference type="ARBA" id="ARBA00022723"/>
    </source>
</evidence>
<dbReference type="InterPro" id="IPR017850">
    <property type="entry name" value="Alkaline_phosphatase_core_sf"/>
</dbReference>
<evidence type="ECO:0000313" key="17">
    <source>
        <dbReference type="Proteomes" id="UP000571701"/>
    </source>
</evidence>
<feature type="binding site" evidence="10 13">
    <location>
        <position position="13"/>
    </location>
    <ligand>
        <name>Mn(2+)</name>
        <dbReference type="ChEBI" id="CHEBI:29035"/>
        <label>2</label>
    </ligand>
</feature>
<feature type="active site" description="Phosphoserine intermediate" evidence="10 11">
    <location>
        <position position="63"/>
    </location>
</feature>
<dbReference type="FunFam" id="3.40.1450.10:FF:000001">
    <property type="entry name" value="2,3-bisphosphoglycerate-independent phosphoglycerate mutase"/>
    <property type="match status" value="1"/>
</dbReference>
<evidence type="ECO:0000259" key="14">
    <source>
        <dbReference type="Pfam" id="PF01676"/>
    </source>
</evidence>
<protein>
    <recommendedName>
        <fullName evidence="9 10">2,3-bisphosphoglycerate-independent phosphoglycerate mutase</fullName>
        <shortName evidence="10">BPG-independent PGAM</shortName>
        <shortName evidence="10">Phosphoglyceromutase</shortName>
        <shortName evidence="10">iPGM</shortName>
        <ecNumber evidence="4 10">5.4.2.12</ecNumber>
    </recommendedName>
</protein>
<feature type="binding site" evidence="10 13">
    <location>
        <position position="443"/>
    </location>
    <ligand>
        <name>Mn(2+)</name>
        <dbReference type="ChEBI" id="CHEBI:29035"/>
        <label>2</label>
    </ligand>
</feature>
<dbReference type="NCBIfam" id="NF003897">
    <property type="entry name" value="PRK05434.1-5"/>
    <property type="match status" value="1"/>
</dbReference>
<feature type="domain" description="BPG-independent PGAM N-terminal" evidence="15">
    <location>
        <begin position="83"/>
        <end position="297"/>
    </location>
</feature>
<dbReference type="SUPFAM" id="SSF53649">
    <property type="entry name" value="Alkaline phosphatase-like"/>
    <property type="match status" value="1"/>
</dbReference>
<feature type="binding site" evidence="10 13">
    <location>
        <position position="461"/>
    </location>
    <ligand>
        <name>Mn(2+)</name>
        <dbReference type="ChEBI" id="CHEBI:29035"/>
        <label>1</label>
    </ligand>
</feature>
<dbReference type="InterPro" id="IPR036646">
    <property type="entry name" value="PGAM_B_sf"/>
</dbReference>
<evidence type="ECO:0000256" key="2">
    <source>
        <dbReference type="ARBA" id="ARBA00004798"/>
    </source>
</evidence>
<dbReference type="GO" id="GO:0005829">
    <property type="term" value="C:cytosol"/>
    <property type="evidence" value="ECO:0007669"/>
    <property type="project" value="TreeGrafter"/>
</dbReference>
<feature type="binding site" evidence="10 13">
    <location>
        <position position="442"/>
    </location>
    <ligand>
        <name>Mn(2+)</name>
        <dbReference type="ChEBI" id="CHEBI:29035"/>
        <label>2</label>
    </ligand>
</feature>
<evidence type="ECO:0000256" key="3">
    <source>
        <dbReference type="ARBA" id="ARBA00008819"/>
    </source>
</evidence>
<dbReference type="Proteomes" id="UP000571701">
    <property type="component" value="Unassembled WGS sequence"/>
</dbReference>
<evidence type="ECO:0000313" key="16">
    <source>
        <dbReference type="EMBL" id="MBA5764523.1"/>
    </source>
</evidence>
<dbReference type="GO" id="GO:0004619">
    <property type="term" value="F:phosphoglycerate mutase activity"/>
    <property type="evidence" value="ECO:0007669"/>
    <property type="project" value="UniProtKB-UniRule"/>
</dbReference>
<comment type="similarity">
    <text evidence="3 10">Belongs to the BPG-independent phosphoglycerate mutase family.</text>
</comment>
<proteinExistence type="inferred from homology"/>
<dbReference type="Gene3D" id="3.40.1450.10">
    <property type="entry name" value="BPG-independent phosphoglycerate mutase, domain B"/>
    <property type="match status" value="1"/>
</dbReference>
<dbReference type="FunFam" id="3.40.720.10:FF:000001">
    <property type="entry name" value="2,3-bisphosphoglycerate-independent phosphoglycerate mutase"/>
    <property type="match status" value="1"/>
</dbReference>
<dbReference type="InterPro" id="IPR005995">
    <property type="entry name" value="Pgm_bpd_ind"/>
</dbReference>
<evidence type="ECO:0000256" key="12">
    <source>
        <dbReference type="PIRSR" id="PIRSR001492-2"/>
    </source>
</evidence>
<feature type="binding site" evidence="10 12">
    <location>
        <begin position="154"/>
        <end position="155"/>
    </location>
    <ligand>
        <name>substrate</name>
    </ligand>
</feature>
<dbReference type="SUPFAM" id="SSF64158">
    <property type="entry name" value="2,3-Bisphosphoglycerate-independent phosphoglycerate mutase, substrate-binding domain"/>
    <property type="match status" value="1"/>
</dbReference>
<evidence type="ECO:0000256" key="10">
    <source>
        <dbReference type="HAMAP-Rule" id="MF_01038"/>
    </source>
</evidence>
<comment type="caution">
    <text evidence="16">The sequence shown here is derived from an EMBL/GenBank/DDBJ whole genome shotgun (WGS) entry which is preliminary data.</text>
</comment>
<dbReference type="Gene3D" id="3.40.720.10">
    <property type="entry name" value="Alkaline Phosphatase, subunit A"/>
    <property type="match status" value="1"/>
</dbReference>
<dbReference type="HAMAP" id="MF_01038">
    <property type="entry name" value="GpmI"/>
    <property type="match status" value="1"/>
</dbReference>
<feature type="binding site" evidence="10 12">
    <location>
        <position position="186"/>
    </location>
    <ligand>
        <name>substrate</name>
    </ligand>
</feature>
<reference evidence="16 17" key="1">
    <citation type="submission" date="2020-07" db="EMBL/GenBank/DDBJ databases">
        <title>Vibrio marinisediminis sp. nov., isolated from marine sediment.</title>
        <authorList>
            <person name="Ji X."/>
        </authorList>
    </citation>
    <scope>NUCLEOTIDE SEQUENCE [LARGE SCALE GENOMIC DNA]</scope>
    <source>
        <strain evidence="16 17">404</strain>
    </source>
</reference>
<gene>
    <name evidence="16" type="primary">gpmM</name>
    <name evidence="10" type="synonym">gpmI</name>
    <name evidence="16" type="synonym">pgmI</name>
    <name evidence="16" type="ORF">H2O73_19370</name>
</gene>
<keyword evidence="7 10" id="KW-0464">Manganese</keyword>
<keyword evidence="17" id="KW-1185">Reference proteome</keyword>
<organism evidence="16 17">
    <name type="scientific">Vibrio marinisediminis</name>
    <dbReference type="NCBI Taxonomy" id="2758441"/>
    <lineage>
        <taxon>Bacteria</taxon>
        <taxon>Pseudomonadati</taxon>
        <taxon>Pseudomonadota</taxon>
        <taxon>Gammaproteobacteria</taxon>
        <taxon>Vibrionales</taxon>
        <taxon>Vibrionaceae</taxon>
        <taxon>Vibrio</taxon>
    </lineage>
</organism>
<dbReference type="NCBIfam" id="TIGR01307">
    <property type="entry name" value="pgm_bpd_ind"/>
    <property type="match status" value="1"/>
</dbReference>
<dbReference type="EMBL" id="JACFYF010000023">
    <property type="protein sequence ID" value="MBA5764523.1"/>
    <property type="molecule type" value="Genomic_DNA"/>
</dbReference>
<evidence type="ECO:0000256" key="13">
    <source>
        <dbReference type="PIRSR" id="PIRSR001492-3"/>
    </source>
</evidence>
<sequence length="510" mass="55443">MSAKKPLALVILDGYGHREDTANNAIANANTPNLDKLFTNYPNTLISASGMDVGLPDGQMGNSEVGHTNIGAGRIVYQDLTRITKSISDGEFATTPAIVEAIDAAVKADKAVHIMGLMSPGGVHSHEDHIYAAIEMAAERGAEKIYLHCFLDGRDTPPRSAEGSLQRFQELFAKLGKGRVASLIGRYYAMDRDNNWDRVQVAYDLLTQGKAEFTYDSAVAGLEAAYARDENDEFVKATALKTADQEDAFIQDGDAVIFMNYRADRARQITRTFVENFDGFERAVFPAINFVMLTQYAADIPLAIAFPPASLENTYGEWLSKQGQTQLRISETEKYAHVTFFFNGGVENEFEGEERQLVASPKVATYDLQPEMSSAELTDKLVAAIKSGKFDTIICNYPNPDMVGHTGVYEAAKQAIEAIDACMGRVIDAINEVDGQMLVTADHGNAEMMVDPETGGIHTAHTNLPVPLAYVGSKTVEFVEGGKLSDLAPTMLTLAGLEIPAEMSGQVIIK</sequence>
<dbReference type="PANTHER" id="PTHR31637:SF0">
    <property type="entry name" value="2,3-BISPHOSPHOGLYCERATE-INDEPENDENT PHOSPHOGLYCERATE MUTASE"/>
    <property type="match status" value="1"/>
</dbReference>
<keyword evidence="8 10" id="KW-0413">Isomerase</keyword>
<evidence type="ECO:0000256" key="7">
    <source>
        <dbReference type="ARBA" id="ARBA00023211"/>
    </source>
</evidence>
<name>A0A7W2FUK2_9VIBR</name>
<dbReference type="GO" id="GO:0006096">
    <property type="term" value="P:glycolytic process"/>
    <property type="evidence" value="ECO:0007669"/>
    <property type="project" value="UniProtKB-UniRule"/>
</dbReference>
<dbReference type="CDD" id="cd16010">
    <property type="entry name" value="iPGM"/>
    <property type="match status" value="1"/>
</dbReference>
<dbReference type="Pfam" id="PF06415">
    <property type="entry name" value="iPGM_N"/>
    <property type="match status" value="1"/>
</dbReference>
<comment type="function">
    <text evidence="10">Catalyzes the interconversion of 2-phosphoglycerate and 3-phosphoglycerate.</text>
</comment>
<feature type="binding site" evidence="10 12">
    <location>
        <position position="334"/>
    </location>
    <ligand>
        <name>substrate</name>
    </ligand>
</feature>
<evidence type="ECO:0000256" key="4">
    <source>
        <dbReference type="ARBA" id="ARBA00012026"/>
    </source>
</evidence>
<feature type="binding site" evidence="10 13">
    <location>
        <position position="63"/>
    </location>
    <ligand>
        <name>Mn(2+)</name>
        <dbReference type="ChEBI" id="CHEBI:29035"/>
        <label>2</label>
    </ligand>
</feature>
<feature type="binding site" evidence="10 13">
    <location>
        <position position="405"/>
    </location>
    <ligand>
        <name>Mn(2+)</name>
        <dbReference type="ChEBI" id="CHEBI:29035"/>
        <label>1</label>
    </ligand>
</feature>
<dbReference type="Pfam" id="PF01676">
    <property type="entry name" value="Metalloenzyme"/>
    <property type="match status" value="1"/>
</dbReference>
<evidence type="ECO:0000256" key="1">
    <source>
        <dbReference type="ARBA" id="ARBA00000370"/>
    </source>
</evidence>
<evidence type="ECO:0000256" key="9">
    <source>
        <dbReference type="ARBA" id="ARBA00071648"/>
    </source>
</evidence>
<dbReference type="EC" id="5.4.2.12" evidence="4 10"/>
<comment type="pathway">
    <text evidence="2 10">Carbohydrate degradation; glycolysis; pyruvate from D-glyceraldehyde 3-phosphate: step 3/5.</text>
</comment>
<dbReference type="AlphaFoldDB" id="A0A7W2FUK2"/>
<dbReference type="GO" id="GO:0006007">
    <property type="term" value="P:glucose catabolic process"/>
    <property type="evidence" value="ECO:0007669"/>
    <property type="project" value="InterPro"/>
</dbReference>
<comment type="cofactor">
    <cofactor evidence="10">
        <name>Mn(2+)</name>
        <dbReference type="ChEBI" id="CHEBI:29035"/>
    </cofactor>
    <text evidence="10">Binds 2 manganese ions per subunit.</text>
</comment>
<dbReference type="InterPro" id="IPR006124">
    <property type="entry name" value="Metalloenzyme"/>
</dbReference>
<feature type="binding site" evidence="10 12">
    <location>
        <begin position="262"/>
        <end position="265"/>
    </location>
    <ligand>
        <name>substrate</name>
    </ligand>
</feature>
<feature type="binding site" evidence="10 12">
    <location>
        <position position="124"/>
    </location>
    <ligand>
        <name>substrate</name>
    </ligand>
</feature>
<feature type="binding site" evidence="10 13">
    <location>
        <position position="401"/>
    </location>
    <ligand>
        <name>Mn(2+)</name>
        <dbReference type="ChEBI" id="CHEBI:29035"/>
        <label>1</label>
    </ligand>
</feature>
<evidence type="ECO:0000256" key="8">
    <source>
        <dbReference type="ARBA" id="ARBA00023235"/>
    </source>
</evidence>
<dbReference type="InterPro" id="IPR011258">
    <property type="entry name" value="BPG-indep_PGM_N"/>
</dbReference>
<dbReference type="RefSeq" id="WP_182110573.1">
    <property type="nucleotide sequence ID" value="NZ_JACFYF010000023.1"/>
</dbReference>
<accession>A0A7W2FUK2</accession>
<comment type="subunit">
    <text evidence="10">Monomer.</text>
</comment>
<keyword evidence="5 10" id="KW-0479">Metal-binding</keyword>
<evidence type="ECO:0000259" key="15">
    <source>
        <dbReference type="Pfam" id="PF06415"/>
    </source>
</evidence>
<dbReference type="GO" id="GO:0030145">
    <property type="term" value="F:manganese ion binding"/>
    <property type="evidence" value="ECO:0007669"/>
    <property type="project" value="UniProtKB-UniRule"/>
</dbReference>